<dbReference type="InterPro" id="IPR008816">
    <property type="entry name" value="Gly_zipper_2TM_dom"/>
</dbReference>
<gene>
    <name evidence="5" type="ORF">EDC30_102292</name>
</gene>
<name>A0A4R3I0P6_PAULE</name>
<dbReference type="OrthoDB" id="9153931at2"/>
<feature type="signal peptide" evidence="3">
    <location>
        <begin position="1"/>
        <end position="22"/>
    </location>
</feature>
<protein>
    <submittedName>
        <fullName evidence="5">Outer membrane lipoprotein SlyB</fullName>
    </submittedName>
</protein>
<dbReference type="Pfam" id="PF05433">
    <property type="entry name" value="Rick_17kDa_Anti"/>
    <property type="match status" value="1"/>
</dbReference>
<feature type="domain" description="Glycine zipper 2TM" evidence="4">
    <location>
        <begin position="75"/>
        <end position="115"/>
    </location>
</feature>
<comment type="caution">
    <text evidence="5">The sequence shown here is derived from an EMBL/GenBank/DDBJ whole genome shotgun (WGS) entry which is preliminary data.</text>
</comment>
<keyword evidence="2" id="KW-0472">Membrane</keyword>
<comment type="subcellular location">
    <subcellularLocation>
        <location evidence="1">Membrane</location>
    </subcellularLocation>
</comment>
<dbReference type="GO" id="GO:0019867">
    <property type="term" value="C:outer membrane"/>
    <property type="evidence" value="ECO:0007669"/>
    <property type="project" value="InterPro"/>
</dbReference>
<reference evidence="5 6" key="1">
    <citation type="submission" date="2019-03" db="EMBL/GenBank/DDBJ databases">
        <title>Genomic Encyclopedia of Type Strains, Phase IV (KMG-IV): sequencing the most valuable type-strain genomes for metagenomic binning, comparative biology and taxonomic classification.</title>
        <authorList>
            <person name="Goeker M."/>
        </authorList>
    </citation>
    <scope>NUCLEOTIDE SEQUENCE [LARGE SCALE GENOMIC DNA]</scope>
    <source>
        <strain evidence="5 6">DSM 7445</strain>
    </source>
</reference>
<keyword evidence="3" id="KW-0732">Signal</keyword>
<evidence type="ECO:0000313" key="6">
    <source>
        <dbReference type="Proteomes" id="UP000295382"/>
    </source>
</evidence>
<evidence type="ECO:0000256" key="3">
    <source>
        <dbReference type="SAM" id="SignalP"/>
    </source>
</evidence>
<dbReference type="AlphaFoldDB" id="A0A4R3I0P6"/>
<dbReference type="PROSITE" id="PS51257">
    <property type="entry name" value="PROKAR_LIPOPROTEIN"/>
    <property type="match status" value="1"/>
</dbReference>
<evidence type="ECO:0000313" key="5">
    <source>
        <dbReference type="EMBL" id="TCS38553.1"/>
    </source>
</evidence>
<evidence type="ECO:0000256" key="1">
    <source>
        <dbReference type="ARBA" id="ARBA00004370"/>
    </source>
</evidence>
<dbReference type="Proteomes" id="UP000295382">
    <property type="component" value="Unassembled WGS sequence"/>
</dbReference>
<proteinExistence type="predicted"/>
<dbReference type="PANTHER" id="PTHR35603:SF2">
    <property type="entry name" value="OUTER MEMBRANE LIPOPROTEIN"/>
    <property type="match status" value="1"/>
</dbReference>
<feature type="chain" id="PRO_5020305382" evidence="3">
    <location>
        <begin position="23"/>
        <end position="163"/>
    </location>
</feature>
<dbReference type="RefSeq" id="WP_132257622.1">
    <property type="nucleotide sequence ID" value="NZ_SLZQ01000002.1"/>
</dbReference>
<keyword evidence="5" id="KW-0449">Lipoprotein</keyword>
<dbReference type="PANTHER" id="PTHR35603">
    <property type="match status" value="1"/>
</dbReference>
<evidence type="ECO:0000259" key="4">
    <source>
        <dbReference type="Pfam" id="PF05433"/>
    </source>
</evidence>
<organism evidence="5 6">
    <name type="scientific">Paucimonas lemoignei</name>
    <name type="common">Pseudomonas lemoignei</name>
    <dbReference type="NCBI Taxonomy" id="29443"/>
    <lineage>
        <taxon>Bacteria</taxon>
        <taxon>Pseudomonadati</taxon>
        <taxon>Pseudomonadota</taxon>
        <taxon>Betaproteobacteria</taxon>
        <taxon>Burkholderiales</taxon>
        <taxon>Burkholderiaceae</taxon>
        <taxon>Paucimonas</taxon>
    </lineage>
</organism>
<accession>A0A4R3I0P6</accession>
<keyword evidence="6" id="KW-1185">Reference proteome</keyword>
<dbReference type="InterPro" id="IPR051407">
    <property type="entry name" value="Bact_OM_lipoprot/Surf_antigen"/>
</dbReference>
<evidence type="ECO:0000256" key="2">
    <source>
        <dbReference type="ARBA" id="ARBA00023136"/>
    </source>
</evidence>
<dbReference type="EMBL" id="SLZQ01000002">
    <property type="protein sequence ID" value="TCS38553.1"/>
    <property type="molecule type" value="Genomic_DNA"/>
</dbReference>
<sequence>MKTSFTPVVAAIIASLFLSACASTSYPAPYGAQPYPATTAYPYPSSNTYPYRASYGVVESIQLGQPAATQGSGAGVILGGVVGGLLGHQVGKGSGRTAATVAGAVGGAIAGNEIEKRNGAQRNQYLISVRMDNGGYQTLAQDYLGDLQVGSRVRIDNNTVYRY</sequence>